<proteinExistence type="predicted"/>
<protein>
    <submittedName>
        <fullName evidence="1">Uncharacterized protein</fullName>
    </submittedName>
</protein>
<keyword evidence="2" id="KW-1185">Reference proteome</keyword>
<dbReference type="GeneID" id="87940736"/>
<evidence type="ECO:0000313" key="1">
    <source>
        <dbReference type="EMBL" id="WQF79219.1"/>
    </source>
</evidence>
<dbReference type="KEGG" id="cdet:87940736"/>
<evidence type="ECO:0000313" key="2">
    <source>
        <dbReference type="Proteomes" id="UP001322277"/>
    </source>
</evidence>
<name>A0AAX4I759_9PEZI</name>
<accession>A0AAX4I759</accession>
<reference evidence="2" key="1">
    <citation type="journal article" date="2023" name="bioRxiv">
        <title>Complete genome of the Medicago anthracnose fungus, Colletotrichum destructivum, reveals a mini-chromosome-like region within a core chromosome.</title>
        <authorList>
            <person name="Lapalu N."/>
            <person name="Simon A."/>
            <person name="Lu A."/>
            <person name="Plaumann P.-L."/>
            <person name="Amselem J."/>
            <person name="Pigne S."/>
            <person name="Auger A."/>
            <person name="Koch C."/>
            <person name="Dallery J.-F."/>
            <person name="O'Connell R.J."/>
        </authorList>
    </citation>
    <scope>NUCLEOTIDE SEQUENCE [LARGE SCALE GENOMIC DNA]</scope>
    <source>
        <strain evidence="2">CBS 520.97</strain>
    </source>
</reference>
<organism evidence="1 2">
    <name type="scientific">Colletotrichum destructivum</name>
    <dbReference type="NCBI Taxonomy" id="34406"/>
    <lineage>
        <taxon>Eukaryota</taxon>
        <taxon>Fungi</taxon>
        <taxon>Dikarya</taxon>
        <taxon>Ascomycota</taxon>
        <taxon>Pezizomycotina</taxon>
        <taxon>Sordariomycetes</taxon>
        <taxon>Hypocreomycetidae</taxon>
        <taxon>Glomerellales</taxon>
        <taxon>Glomerellaceae</taxon>
        <taxon>Colletotrichum</taxon>
        <taxon>Colletotrichum destructivum species complex</taxon>
    </lineage>
</organism>
<sequence length="254" mass="28769">MGNVRFDKNEVLRLLYFDFSSEMVGRVKKTANDYEWDASQISISQVAHRHASEILPGDIFRRLTSSIEDFICGIKPIFCSCITQQIRLNLANFDAVAGIECTEVFLGKKAIGNWLLHIITEFLKPLTVSLSASSFSKYSSPAIAVTNPNKAPLVSFSLSSLLSPQPREGPIILRDRIVLETWTTTPTTRQLSRMKKDQERLHHDLENLKLAWTPRHAGSSPVYYGSIVNNLHGALQFTNDRMRVETRTRTKKMD</sequence>
<gene>
    <name evidence="1" type="ORF">CDEST_04233</name>
</gene>
<dbReference type="RefSeq" id="XP_062776443.1">
    <property type="nucleotide sequence ID" value="XM_062920392.1"/>
</dbReference>
<dbReference type="AlphaFoldDB" id="A0AAX4I759"/>
<dbReference type="EMBL" id="CP137307">
    <property type="protein sequence ID" value="WQF79219.1"/>
    <property type="molecule type" value="Genomic_DNA"/>
</dbReference>
<dbReference type="Proteomes" id="UP001322277">
    <property type="component" value="Chromosome 3"/>
</dbReference>